<dbReference type="InterPro" id="IPR000225">
    <property type="entry name" value="Armadillo"/>
</dbReference>
<feature type="domain" description="Importin N-terminal" evidence="10">
    <location>
        <begin position="1"/>
        <end position="68"/>
    </location>
</feature>
<dbReference type="SUPFAM" id="SSF48371">
    <property type="entry name" value="ARM repeat"/>
    <property type="match status" value="1"/>
</dbReference>
<dbReference type="GO" id="GO:0006606">
    <property type="term" value="P:protein import into nucleus"/>
    <property type="evidence" value="ECO:0007669"/>
    <property type="project" value="InterPro"/>
</dbReference>
<dbReference type="Pfam" id="PF25574">
    <property type="entry name" value="TPR_IMB1"/>
    <property type="match status" value="1"/>
</dbReference>
<dbReference type="EMBL" id="VXBD01010258">
    <property type="protein sequence ID" value="NXN15173.1"/>
    <property type="molecule type" value="Genomic_DNA"/>
</dbReference>
<keyword evidence="4" id="KW-0813">Transport</keyword>
<dbReference type="Gene3D" id="1.25.10.10">
    <property type="entry name" value="Leucine-rich Repeat Variant"/>
    <property type="match status" value="1"/>
</dbReference>
<evidence type="ECO:0000256" key="5">
    <source>
        <dbReference type="ARBA" id="ARBA00022490"/>
    </source>
</evidence>
<sequence length="525" mass="58456">PTFLVELSRVLANPGNSQVARVAAGLQIKNSLTSKDPDIKAQYQQRWLAIDANARREVKNYVLQTLGTETYRPSSASQCVAGIACAEIPMNQWPELIPQLVTNVTNQHSTEHMKESTLEAIGYICQDIDPEQLQDKSNEILTAIIQGMRKEEPSNNVKLAATNALLNSLEFTKANFDKESERHFIMQVVCEATQCPDTRVRVAALQNLVKIMSLYYQYMETYMGPALFAITIEAMKSDIDEVALQGIEFWSNVCDEEMDLAIEASEVSSQTTSGKQQVALNGLFGNAEQRGWEDENDDDDDWNPCKAAGVCLMLLATCCEDDIVPHVLPFIKEHIKNPDWRYRDAAVLAFGSILEGPEPNQLKPLVIQAMPTLIELMKDPSVVVRDTTAWTVGRICEMLPEAAINDIYLAPLLQCLMEGLSAEPRVASNVCWAFSSLAEAAYEAADVADDQEEPATYCLSSSFELIVQKLLETADRPDGHQNNLRSSAYESLMEIVKNSAKDCYPAVQKTTLVIMERLQQVLQME</sequence>
<dbReference type="OrthoDB" id="10263328at2759"/>
<keyword evidence="6" id="KW-0677">Repeat</keyword>
<evidence type="ECO:0000256" key="6">
    <source>
        <dbReference type="ARBA" id="ARBA00022737"/>
    </source>
</evidence>
<feature type="repeat" description="HEAT" evidence="9">
    <location>
        <begin position="369"/>
        <end position="406"/>
    </location>
</feature>
<keyword evidence="8" id="KW-0539">Nucleus</keyword>
<dbReference type="SMART" id="SM00185">
    <property type="entry name" value="ARM"/>
    <property type="match status" value="2"/>
</dbReference>
<dbReference type="Proteomes" id="UP000557230">
    <property type="component" value="Unassembled WGS sequence"/>
</dbReference>
<dbReference type="PROSITE" id="PS50077">
    <property type="entry name" value="HEAT_REPEAT"/>
    <property type="match status" value="1"/>
</dbReference>
<dbReference type="GO" id="GO:0005635">
    <property type="term" value="C:nuclear envelope"/>
    <property type="evidence" value="ECO:0007669"/>
    <property type="project" value="UniProtKB-SubCell"/>
</dbReference>
<comment type="similarity">
    <text evidence="3">Belongs to the importin beta family. Importin beta-1 subfamily.</text>
</comment>
<gene>
    <name evidence="11" type="primary">Kpnb1</name>
    <name evidence="11" type="ORF">INDMAC_R14358</name>
</gene>
<accession>A0A7L1GMA9</accession>
<evidence type="ECO:0000259" key="10">
    <source>
        <dbReference type="PROSITE" id="PS50166"/>
    </source>
</evidence>
<dbReference type="InterPro" id="IPR016024">
    <property type="entry name" value="ARM-type_fold"/>
</dbReference>
<evidence type="ECO:0000256" key="7">
    <source>
        <dbReference type="ARBA" id="ARBA00022927"/>
    </source>
</evidence>
<dbReference type="InterPro" id="IPR011989">
    <property type="entry name" value="ARM-like"/>
</dbReference>
<protein>
    <submittedName>
        <fullName evidence="11">IMB1 protein</fullName>
    </submittedName>
</protein>
<dbReference type="PROSITE" id="PS50166">
    <property type="entry name" value="IMPORTIN_B_NT"/>
    <property type="match status" value="1"/>
</dbReference>
<evidence type="ECO:0000256" key="9">
    <source>
        <dbReference type="PROSITE-ProRule" id="PRU00103"/>
    </source>
</evidence>
<name>A0A7L1GMA9_9PICI</name>
<organism evidence="11 12">
    <name type="scientific">Indicator maculatus</name>
    <name type="common">spotted honeyguide</name>
    <dbReference type="NCBI Taxonomy" id="545262"/>
    <lineage>
        <taxon>Eukaryota</taxon>
        <taxon>Metazoa</taxon>
        <taxon>Chordata</taxon>
        <taxon>Craniata</taxon>
        <taxon>Vertebrata</taxon>
        <taxon>Euteleostomi</taxon>
        <taxon>Archelosauria</taxon>
        <taxon>Archosauria</taxon>
        <taxon>Dinosauria</taxon>
        <taxon>Saurischia</taxon>
        <taxon>Theropoda</taxon>
        <taxon>Coelurosauria</taxon>
        <taxon>Aves</taxon>
        <taxon>Neognathae</taxon>
        <taxon>Neoaves</taxon>
        <taxon>Telluraves</taxon>
        <taxon>Coraciimorphae</taxon>
        <taxon>Piciformes</taxon>
        <taxon>Indicatoridae</taxon>
        <taxon>Indicator</taxon>
    </lineage>
</organism>
<dbReference type="InterPro" id="IPR001494">
    <property type="entry name" value="Importin-beta_N"/>
</dbReference>
<feature type="non-terminal residue" evidence="11">
    <location>
        <position position="525"/>
    </location>
</feature>
<dbReference type="InterPro" id="IPR040122">
    <property type="entry name" value="Importin_beta"/>
</dbReference>
<comment type="subcellular location">
    <subcellularLocation>
        <location evidence="2">Cytoplasm</location>
    </subcellularLocation>
    <subcellularLocation>
        <location evidence="1">Nucleus envelope</location>
    </subcellularLocation>
</comment>
<dbReference type="InterPro" id="IPR021133">
    <property type="entry name" value="HEAT_type_2"/>
</dbReference>
<keyword evidence="5" id="KW-0963">Cytoplasm</keyword>
<comment type="caution">
    <text evidence="11">The sequence shown here is derived from an EMBL/GenBank/DDBJ whole genome shotgun (WGS) entry which is preliminary data.</text>
</comment>
<keyword evidence="12" id="KW-1185">Reference proteome</keyword>
<evidence type="ECO:0000256" key="4">
    <source>
        <dbReference type="ARBA" id="ARBA00022448"/>
    </source>
</evidence>
<evidence type="ECO:0000313" key="12">
    <source>
        <dbReference type="Proteomes" id="UP000557230"/>
    </source>
</evidence>
<dbReference type="PANTHER" id="PTHR10527">
    <property type="entry name" value="IMPORTIN BETA"/>
    <property type="match status" value="1"/>
</dbReference>
<dbReference type="GO" id="GO:0005737">
    <property type="term" value="C:cytoplasm"/>
    <property type="evidence" value="ECO:0007669"/>
    <property type="project" value="UniProtKB-SubCell"/>
</dbReference>
<keyword evidence="7" id="KW-0653">Protein transport</keyword>
<dbReference type="GO" id="GO:0031267">
    <property type="term" value="F:small GTPase binding"/>
    <property type="evidence" value="ECO:0007669"/>
    <property type="project" value="InterPro"/>
</dbReference>
<evidence type="ECO:0000313" key="11">
    <source>
        <dbReference type="EMBL" id="NXN15173.1"/>
    </source>
</evidence>
<evidence type="ECO:0000256" key="8">
    <source>
        <dbReference type="ARBA" id="ARBA00023242"/>
    </source>
</evidence>
<dbReference type="AlphaFoldDB" id="A0A7L1GMA9"/>
<feature type="non-terminal residue" evidence="11">
    <location>
        <position position="1"/>
    </location>
</feature>
<proteinExistence type="inferred from homology"/>
<dbReference type="FunFam" id="1.25.10.10:FF:000027">
    <property type="entry name" value="Importin subunit beta-1"/>
    <property type="match status" value="1"/>
</dbReference>
<evidence type="ECO:0000256" key="3">
    <source>
        <dbReference type="ARBA" id="ARBA00010907"/>
    </source>
</evidence>
<evidence type="ECO:0000256" key="2">
    <source>
        <dbReference type="ARBA" id="ARBA00004496"/>
    </source>
</evidence>
<dbReference type="Pfam" id="PF03810">
    <property type="entry name" value="IBN_N"/>
    <property type="match status" value="1"/>
</dbReference>
<dbReference type="InterPro" id="IPR058584">
    <property type="entry name" value="IMB1_TNPO1-like_TPR"/>
</dbReference>
<evidence type="ECO:0000256" key="1">
    <source>
        <dbReference type="ARBA" id="ARBA00004259"/>
    </source>
</evidence>
<dbReference type="Pfam" id="PF13513">
    <property type="entry name" value="HEAT_EZ"/>
    <property type="match status" value="1"/>
</dbReference>
<reference evidence="11 12" key="1">
    <citation type="submission" date="2019-09" db="EMBL/GenBank/DDBJ databases">
        <title>Bird 10,000 Genomes (B10K) Project - Family phase.</title>
        <authorList>
            <person name="Zhang G."/>
        </authorList>
    </citation>
    <scope>NUCLEOTIDE SEQUENCE [LARGE SCALE GENOMIC DNA]</scope>
    <source>
        <strain evidence="11">B10K-DU-001-78</strain>
        <tissue evidence="11">Muscle</tissue>
    </source>
</reference>